<dbReference type="InterPro" id="IPR011991">
    <property type="entry name" value="ArsR-like_HTH"/>
</dbReference>
<dbReference type="SMART" id="SM00418">
    <property type="entry name" value="HTH_ARSR"/>
    <property type="match status" value="1"/>
</dbReference>
<accession>A0A9X3AZP9</accession>
<name>A0A9X3AZP9_9HYPH</name>
<feature type="domain" description="HTH arsR-type" evidence="1">
    <location>
        <begin position="1"/>
        <end position="95"/>
    </location>
</feature>
<comment type="caution">
    <text evidence="2">The sequence shown here is derived from an EMBL/GenBank/DDBJ whole genome shotgun (WGS) entry which is preliminary data.</text>
</comment>
<dbReference type="GO" id="GO:0003700">
    <property type="term" value="F:DNA-binding transcription factor activity"/>
    <property type="evidence" value="ECO:0007669"/>
    <property type="project" value="InterPro"/>
</dbReference>
<dbReference type="Pfam" id="PF12840">
    <property type="entry name" value="HTH_20"/>
    <property type="match status" value="1"/>
</dbReference>
<dbReference type="PANTHER" id="PTHR38600">
    <property type="entry name" value="TRANSCRIPTIONAL REGULATORY PROTEIN"/>
    <property type="match status" value="1"/>
</dbReference>
<dbReference type="AlphaFoldDB" id="A0A9X3AZP9"/>
<dbReference type="InterPro" id="IPR001845">
    <property type="entry name" value="HTH_ArsR_DNA-bd_dom"/>
</dbReference>
<dbReference type="PROSITE" id="PS50987">
    <property type="entry name" value="HTH_ARSR_2"/>
    <property type="match status" value="1"/>
</dbReference>
<dbReference type="CDD" id="cd00090">
    <property type="entry name" value="HTH_ARSR"/>
    <property type="match status" value="1"/>
</dbReference>
<dbReference type="RefSeq" id="WP_261514938.1">
    <property type="nucleotide sequence ID" value="NZ_JAODNV010000007.1"/>
</dbReference>
<reference evidence="2" key="1">
    <citation type="submission" date="2022-08" db="EMBL/GenBank/DDBJ databases">
        <title>Chelativorans sichuanense sp. nov., a paraffin oil-degrading bacterium isolated from a mixture of oil-based drill cuttings and paddy soil.</title>
        <authorList>
            <person name="Yu J."/>
            <person name="Liu H."/>
            <person name="Chen Q."/>
        </authorList>
    </citation>
    <scope>NUCLEOTIDE SEQUENCE</scope>
    <source>
        <strain evidence="2">SCAU 2101</strain>
    </source>
</reference>
<dbReference type="SUPFAM" id="SSF46785">
    <property type="entry name" value="Winged helix' DNA-binding domain"/>
    <property type="match status" value="1"/>
</dbReference>
<dbReference type="InterPro" id="IPR036390">
    <property type="entry name" value="WH_DNA-bd_sf"/>
</dbReference>
<evidence type="ECO:0000259" key="1">
    <source>
        <dbReference type="PROSITE" id="PS50987"/>
    </source>
</evidence>
<proteinExistence type="predicted"/>
<dbReference type="InterPro" id="IPR036388">
    <property type="entry name" value="WH-like_DNA-bd_sf"/>
</dbReference>
<keyword evidence="3" id="KW-1185">Reference proteome</keyword>
<evidence type="ECO:0000313" key="2">
    <source>
        <dbReference type="EMBL" id="MCT8990094.1"/>
    </source>
</evidence>
<dbReference type="EMBL" id="JAODNV010000007">
    <property type="protein sequence ID" value="MCT8990094.1"/>
    <property type="molecule type" value="Genomic_DNA"/>
</dbReference>
<gene>
    <name evidence="2" type="ORF">NYR54_07270</name>
</gene>
<dbReference type="PANTHER" id="PTHR38600:SF2">
    <property type="entry name" value="SLL0088 PROTEIN"/>
    <property type="match status" value="1"/>
</dbReference>
<dbReference type="Proteomes" id="UP001149009">
    <property type="component" value="Unassembled WGS sequence"/>
</dbReference>
<dbReference type="Gene3D" id="1.10.10.10">
    <property type="entry name" value="Winged helix-like DNA-binding domain superfamily/Winged helix DNA-binding domain"/>
    <property type="match status" value="1"/>
</dbReference>
<organism evidence="2 3">
    <name type="scientific">Chelativorans petroleitrophicus</name>
    <dbReference type="NCBI Taxonomy" id="2975484"/>
    <lineage>
        <taxon>Bacteria</taxon>
        <taxon>Pseudomonadati</taxon>
        <taxon>Pseudomonadota</taxon>
        <taxon>Alphaproteobacteria</taxon>
        <taxon>Hyphomicrobiales</taxon>
        <taxon>Phyllobacteriaceae</taxon>
        <taxon>Chelativorans</taxon>
    </lineage>
</organism>
<dbReference type="NCBIfam" id="NF033788">
    <property type="entry name" value="HTH_metalloreg"/>
    <property type="match status" value="1"/>
</dbReference>
<protein>
    <submittedName>
        <fullName evidence="2">Metalloregulator ArsR/SmtB family transcription factor</fullName>
    </submittedName>
</protein>
<sequence>MVEQQPATLDAVFHALSDATRRSMLRELSEGERSIGALAAPFSMSFAGASKHVKVLERAGLVRRRVVGRTHYCRLEAAGLAEAQGWLSYYERFWNRRLDVLEALLRAEDEHAEAGDEK</sequence>
<evidence type="ECO:0000313" key="3">
    <source>
        <dbReference type="Proteomes" id="UP001149009"/>
    </source>
</evidence>
<dbReference type="PRINTS" id="PR00778">
    <property type="entry name" value="HTHARSR"/>
</dbReference>